<dbReference type="EMBL" id="CABD030116483">
    <property type="status" value="NOT_ANNOTATED_CDS"/>
    <property type="molecule type" value="Genomic_DNA"/>
</dbReference>
<dbReference type="KEGG" id="ggo:109024362"/>
<reference evidence="3" key="1">
    <citation type="submission" date="2011-05" db="EMBL/GenBank/DDBJ databases">
        <title>Insights into the evolution of the great apes provided by the gorilla genome.</title>
        <authorList>
            <person name="Scally A."/>
        </authorList>
    </citation>
    <scope>NUCLEOTIDE SEQUENCE [LARGE SCALE GENOMIC DNA]</scope>
</reference>
<dbReference type="STRING" id="9593.ENSGGOP00000047338"/>
<dbReference type="InParanoid" id="A0A2I2ZJR0"/>
<name>A0A2I2ZJR0_GORGO</name>
<dbReference type="InterPro" id="IPR029296">
    <property type="entry name" value="Bcl-2-like_put"/>
</dbReference>
<sequence length="160" mass="17897">MGNYSSHKRTKTPKQARKERPADMDKAWWKPFLNHLTRKKPATRIVLILPLDKRQPLANAGRRIDYASGAGLGSSAAPRLRGGGEGSEREPRMPVLLLLLRRQEARRPEEGGAGVRGGARAALSWPRLLSRFRSPGKAPREAGPAEEQPRKRCRCPRPRL</sequence>
<dbReference type="PANTHER" id="PTHR37335:SF1">
    <property type="entry name" value="RIKEN CDNA 1700003F12 GENE"/>
    <property type="match status" value="1"/>
</dbReference>
<dbReference type="Ensembl" id="ENSGGOT00000051700.1">
    <property type="protein sequence ID" value="ENSGGOP00000047338.1"/>
    <property type="gene ID" value="ENSGGOG00000038124.1"/>
</dbReference>
<dbReference type="Pfam" id="PF15318">
    <property type="entry name" value="Bclt"/>
    <property type="match status" value="1"/>
</dbReference>
<feature type="compositionally biased region" description="Low complexity" evidence="1">
    <location>
        <begin position="67"/>
        <end position="80"/>
    </location>
</feature>
<reference evidence="2" key="4">
    <citation type="submission" date="2025-09" db="UniProtKB">
        <authorList>
            <consortium name="Ensembl"/>
        </authorList>
    </citation>
    <scope>IDENTIFICATION</scope>
</reference>
<organism evidence="2 3">
    <name type="scientific">Gorilla gorilla gorilla</name>
    <name type="common">Western lowland gorilla</name>
    <dbReference type="NCBI Taxonomy" id="9595"/>
    <lineage>
        <taxon>Eukaryota</taxon>
        <taxon>Metazoa</taxon>
        <taxon>Chordata</taxon>
        <taxon>Craniata</taxon>
        <taxon>Vertebrata</taxon>
        <taxon>Euteleostomi</taxon>
        <taxon>Mammalia</taxon>
        <taxon>Eutheria</taxon>
        <taxon>Euarchontoglires</taxon>
        <taxon>Primates</taxon>
        <taxon>Haplorrhini</taxon>
        <taxon>Catarrhini</taxon>
        <taxon>Hominidae</taxon>
        <taxon>Gorilla</taxon>
    </lineage>
</organism>
<dbReference type="Proteomes" id="UP000001519">
    <property type="component" value="Chromosome 20"/>
</dbReference>
<feature type="compositionally biased region" description="Basic residues" evidence="1">
    <location>
        <begin position="1"/>
        <end position="15"/>
    </location>
</feature>
<dbReference type="GeneID" id="109024362"/>
<feature type="region of interest" description="Disordered" evidence="1">
    <location>
        <begin position="1"/>
        <end position="24"/>
    </location>
</feature>
<reference evidence="2 3" key="2">
    <citation type="journal article" date="2012" name="Nature">
        <title>Insights into hominid evolution from the gorilla genome sequence.</title>
        <authorList>
            <person name="Scally A."/>
            <person name="Dutheil J.Y."/>
            <person name="Hillier L.W."/>
            <person name="Jordan G.E."/>
            <person name="Goodhead I."/>
            <person name="Herrero J."/>
            <person name="Hobolth A."/>
            <person name="Lappalainen T."/>
            <person name="Mailund T."/>
            <person name="Marques-Bonet T."/>
            <person name="McCarthy S."/>
            <person name="Montgomery S.H."/>
            <person name="Schwalie P.C."/>
            <person name="Tang Y.A."/>
            <person name="Ward M.C."/>
            <person name="Xue Y."/>
            <person name="Yngvadottir B."/>
            <person name="Alkan C."/>
            <person name="Andersen L.N."/>
            <person name="Ayub Q."/>
            <person name="Ball E.V."/>
            <person name="Beal K."/>
            <person name="Bradley B.J."/>
            <person name="Chen Y."/>
            <person name="Clee C.M."/>
            <person name="Fitzgerald S."/>
            <person name="Graves T.A."/>
            <person name="Gu Y."/>
            <person name="Heath P."/>
            <person name="Heger A."/>
            <person name="Karakoc E."/>
            <person name="Kolb-Kokocinski A."/>
            <person name="Laird G.K."/>
            <person name="Lunter G."/>
            <person name="Meader S."/>
            <person name="Mort M."/>
            <person name="Mullikin J.C."/>
            <person name="Munch K."/>
            <person name="O'Connor T.D."/>
            <person name="Phillips A.D."/>
            <person name="Prado-Martinez J."/>
            <person name="Rogers A.S."/>
            <person name="Sajjadian S."/>
            <person name="Schmidt D."/>
            <person name="Shaw K."/>
            <person name="Simpson J.T."/>
            <person name="Stenson P.D."/>
            <person name="Turner D.J."/>
            <person name="Vigilant L."/>
            <person name="Vilella A.J."/>
            <person name="Whitener W."/>
            <person name="Zhu B."/>
            <person name="Cooper D.N."/>
            <person name="de Jong P."/>
            <person name="Dermitzakis E.T."/>
            <person name="Eichler E.E."/>
            <person name="Flicek P."/>
            <person name="Goldman N."/>
            <person name="Mundy N.I."/>
            <person name="Ning Z."/>
            <person name="Odom D.T."/>
            <person name="Ponting C.P."/>
            <person name="Quail M.A."/>
            <person name="Ryder O.A."/>
            <person name="Searle S.M."/>
            <person name="Warren W.C."/>
            <person name="Wilson R.K."/>
            <person name="Schierup M.H."/>
            <person name="Rogers J."/>
            <person name="Tyler-Smith C."/>
            <person name="Durbin R."/>
        </authorList>
    </citation>
    <scope>NUCLEOTIDE SEQUENCE [LARGE SCALE GENOMIC DNA]</scope>
</reference>
<reference evidence="2" key="3">
    <citation type="submission" date="2025-08" db="UniProtKB">
        <authorList>
            <consortium name="Ensembl"/>
        </authorList>
    </citation>
    <scope>IDENTIFICATION</scope>
</reference>
<protein>
    <submittedName>
        <fullName evidence="2">Chromosome 20 open reading frame 144</fullName>
    </submittedName>
</protein>
<dbReference type="PANTHER" id="PTHR37335">
    <property type="entry name" value="RIKEN CDNA 1700003F12 GENE"/>
    <property type="match status" value="1"/>
</dbReference>
<keyword evidence="3" id="KW-1185">Reference proteome</keyword>
<dbReference type="AlphaFoldDB" id="A0A2I2ZJR0"/>
<feature type="region of interest" description="Disordered" evidence="1">
    <location>
        <begin position="130"/>
        <end position="160"/>
    </location>
</feature>
<evidence type="ECO:0000313" key="2">
    <source>
        <dbReference type="Ensembl" id="ENSGGOP00000047338.1"/>
    </source>
</evidence>
<accession>A0A2I2ZJR0</accession>
<dbReference type="CTD" id="128574145"/>
<dbReference type="Bgee" id="ENSGGOG00000038124">
    <property type="expression patterns" value="Expressed in testis and 3 other cell types or tissues"/>
</dbReference>
<dbReference type="OMA" id="WKQFLNH"/>
<feature type="region of interest" description="Disordered" evidence="1">
    <location>
        <begin position="64"/>
        <end position="94"/>
    </location>
</feature>
<proteinExistence type="predicted"/>
<dbReference type="GeneTree" id="ENSGT00390000013020"/>
<feature type="compositionally biased region" description="Basic residues" evidence="1">
    <location>
        <begin position="151"/>
        <end position="160"/>
    </location>
</feature>
<gene>
    <name evidence="2" type="primary">C21H20orf144</name>
</gene>
<evidence type="ECO:0000256" key="1">
    <source>
        <dbReference type="SAM" id="MobiDB-lite"/>
    </source>
</evidence>
<evidence type="ECO:0000313" key="3">
    <source>
        <dbReference type="Proteomes" id="UP000001519"/>
    </source>
</evidence>